<keyword evidence="6" id="KW-1185">Reference proteome</keyword>
<dbReference type="RefSeq" id="WP_123208608.1">
    <property type="nucleotide sequence ID" value="NZ_JBHTHO010000005.1"/>
</dbReference>
<comment type="caution">
    <text evidence="5">The sequence shown here is derived from an EMBL/GenBank/DDBJ whole genome shotgun (WGS) entry which is preliminary data.</text>
</comment>
<accession>A0A3N0B004</accession>
<dbReference type="SUPFAM" id="SSF53850">
    <property type="entry name" value="Periplasmic binding protein-like II"/>
    <property type="match status" value="2"/>
</dbReference>
<dbReference type="OrthoDB" id="9790048at2"/>
<evidence type="ECO:0000313" key="5">
    <source>
        <dbReference type="EMBL" id="RNL40455.1"/>
    </source>
</evidence>
<dbReference type="EMBL" id="QIBX01000006">
    <property type="protein sequence ID" value="RNL40455.1"/>
    <property type="molecule type" value="Genomic_DNA"/>
</dbReference>
<name>A0A3N0B004_9ACTN</name>
<evidence type="ECO:0000313" key="6">
    <source>
        <dbReference type="Proteomes" id="UP000269591"/>
    </source>
</evidence>
<feature type="region of interest" description="Disordered" evidence="2">
    <location>
        <begin position="34"/>
        <end position="62"/>
    </location>
</feature>
<proteinExistence type="predicted"/>
<dbReference type="AlphaFoldDB" id="A0A3N0B004"/>
<dbReference type="InterPro" id="IPR050811">
    <property type="entry name" value="Phosphate_ABC_transporter"/>
</dbReference>
<protein>
    <submittedName>
        <fullName evidence="5">Phosphate ABC transporter substrate-binding protein</fullName>
    </submittedName>
</protein>
<evidence type="ECO:0000256" key="1">
    <source>
        <dbReference type="ARBA" id="ARBA00022729"/>
    </source>
</evidence>
<feature type="chain" id="PRO_5038981986" evidence="3">
    <location>
        <begin position="27"/>
        <end position="307"/>
    </location>
</feature>
<feature type="domain" description="PBP" evidence="4">
    <location>
        <begin position="49"/>
        <end position="168"/>
    </location>
</feature>
<feature type="domain" description="PBP" evidence="4">
    <location>
        <begin position="191"/>
        <end position="305"/>
    </location>
</feature>
<dbReference type="Gene3D" id="3.40.190.10">
    <property type="entry name" value="Periplasmic binding protein-like II"/>
    <property type="match status" value="2"/>
</dbReference>
<feature type="compositionally biased region" description="Low complexity" evidence="2">
    <location>
        <begin position="34"/>
        <end position="53"/>
    </location>
</feature>
<dbReference type="PANTHER" id="PTHR30570:SF1">
    <property type="entry name" value="PHOSPHATE-BINDING PROTEIN PSTS"/>
    <property type="match status" value="1"/>
</dbReference>
<organism evidence="5 6">
    <name type="scientific">Slackia equolifaciens</name>
    <dbReference type="NCBI Taxonomy" id="498718"/>
    <lineage>
        <taxon>Bacteria</taxon>
        <taxon>Bacillati</taxon>
        <taxon>Actinomycetota</taxon>
        <taxon>Coriobacteriia</taxon>
        <taxon>Eggerthellales</taxon>
        <taxon>Eggerthellaceae</taxon>
        <taxon>Slackia</taxon>
    </lineage>
</organism>
<dbReference type="Proteomes" id="UP000269591">
    <property type="component" value="Unassembled WGS sequence"/>
</dbReference>
<evidence type="ECO:0000256" key="2">
    <source>
        <dbReference type="SAM" id="MobiDB-lite"/>
    </source>
</evidence>
<evidence type="ECO:0000256" key="3">
    <source>
        <dbReference type="SAM" id="SignalP"/>
    </source>
</evidence>
<dbReference type="PROSITE" id="PS51257">
    <property type="entry name" value="PROKAR_LIPOPROTEIN"/>
    <property type="match status" value="1"/>
</dbReference>
<gene>
    <name evidence="5" type="ORF">DMP06_04795</name>
</gene>
<feature type="signal peptide" evidence="3">
    <location>
        <begin position="1"/>
        <end position="26"/>
    </location>
</feature>
<dbReference type="PANTHER" id="PTHR30570">
    <property type="entry name" value="PERIPLASMIC PHOSPHATE BINDING COMPONENT OF PHOSPHATE ABC TRANSPORTER"/>
    <property type="match status" value="1"/>
</dbReference>
<reference evidence="6" key="1">
    <citation type="submission" date="2018-05" db="EMBL/GenBank/DDBJ databases">
        <title>Genome Sequencing of selected type strains of the family Eggerthellaceae.</title>
        <authorList>
            <person name="Danylec N."/>
            <person name="Stoll D.A."/>
            <person name="Doetsch A."/>
            <person name="Huch M."/>
        </authorList>
    </citation>
    <scope>NUCLEOTIDE SEQUENCE [LARGE SCALE GENOMIC DNA]</scope>
    <source>
        <strain evidence="6">DSM 24851</strain>
    </source>
</reference>
<dbReference type="InterPro" id="IPR024370">
    <property type="entry name" value="PBP_domain"/>
</dbReference>
<keyword evidence="1 3" id="KW-0732">Signal</keyword>
<dbReference type="Pfam" id="PF12849">
    <property type="entry name" value="PBP_like_2"/>
    <property type="match status" value="2"/>
</dbReference>
<sequence length="307" mass="31201">MIKAKKTKLLALALAAVCAFGMFALAGCSGGSSDSGSADSSSSESTTEGPSGAISVISREDGSGTRGAFTELFGVVDDNDVDLTTTSAVITNSTAVMMTTVAGDPNAIGYISLGSMDDSVKGVEIDGVAPSAEGVKDGSYKVSRPFNVVTGAEVSDLAQDFLNYIMSSDGQAIIEEEGYVSVSENGAYEPSSDSLSGTVSVAGSSSVTPVMEALADAYMAVNPDVTIEVNQSDSSTGVQNAIEGVCDLGMASRELKDSETSQGVSATVIAQDGIAIIVNNDNPISALTSDQVKEIFLGNVTDWSELA</sequence>
<evidence type="ECO:0000259" key="4">
    <source>
        <dbReference type="Pfam" id="PF12849"/>
    </source>
</evidence>